<feature type="repeat" description="WD" evidence="3">
    <location>
        <begin position="1014"/>
        <end position="1055"/>
    </location>
</feature>
<dbReference type="Proteomes" id="UP001595912">
    <property type="component" value="Unassembled WGS sequence"/>
</dbReference>
<evidence type="ECO:0000313" key="7">
    <source>
        <dbReference type="Proteomes" id="UP001595912"/>
    </source>
</evidence>
<comment type="caution">
    <text evidence="6">The sequence shown here is derived from an EMBL/GenBank/DDBJ whole genome shotgun (WGS) entry which is preliminary data.</text>
</comment>
<evidence type="ECO:0000259" key="5">
    <source>
        <dbReference type="Pfam" id="PF00931"/>
    </source>
</evidence>
<feature type="domain" description="NB-ARC" evidence="5">
    <location>
        <begin position="201"/>
        <end position="322"/>
    </location>
</feature>
<dbReference type="InterPro" id="IPR002182">
    <property type="entry name" value="NB-ARC"/>
</dbReference>
<dbReference type="InterPro" id="IPR036322">
    <property type="entry name" value="WD40_repeat_dom_sf"/>
</dbReference>
<dbReference type="InterPro" id="IPR011047">
    <property type="entry name" value="Quinoprotein_ADH-like_sf"/>
</dbReference>
<evidence type="ECO:0000313" key="6">
    <source>
        <dbReference type="EMBL" id="MFC5001823.1"/>
    </source>
</evidence>
<sequence>MTSPTQRAQLIRVSLEKLGETNGHHEFERLCLGLARQRVAPNLIPATGPVGAGGDQGRDAESHWTDGATGTIVIACTVQRGGVPGKIRRDLAAIRARGDGVRRVVYFTVTAVTVSQRHELQDEARDRHGVALDIWDARAIAEHLGDPDLFHLAVDFLHLPAALAGPPPRRSWAMPVPEARDAVARPEVLDALVGAVLASSPVVLTGLEGAGGFGKTTLAALAARDRRVLGHFPGGVLWKTLGQQVTGPGIATAVNDLTEYLTGQRPTYTDPRLAGAHLADVIGGRRCLLVLDDVWTADQLVPFLLGAPNCVRLVTTRIAAVVPVGAARVRVDALTAGQAEAILRRGLDPGPVSLAALVARTGRWPVLCGLANGVLRRRAARGDGLAETVRWAEAMLDTGGPAALDTTDAGARETAIGATLAASLTMLPDPETSVQRYRELGIFPTDTDLPVAMLARYWGVDPQRAHRLCHAYFDVNLVVEFRLDPPAIRLHGVIADYLRHEAGPHAAGWHRRLIDAYRAELPDGGDLLTAWWRLPAGEPYLWPQLAVHLREAGLAGELVALLRDLRWASVKNHRFGPASVQADAAAVPGDAHARALERVLRGTSHLYRPADPMLMNIATLAAYAAGNPLLAAAGQRLAGRVGAPHLRPTAPPLPDQPHPSVERVLAGHQVDPAALVVAPNGAWLASTGHADPVRVWDPVDGTELLTLRGSPNGAYALTVAPDGSWLAAAGGDGRVRIWDLPSGTARAVLSGHSKLLWSLAVAPDGSWLASGGDDGTVRIWDPRDGAERAVLAGCITRVDDLAVAPDGSWLAIAAYVDHRNMTACVWRAADGSRLHLGIAARGEYRSAASALAVAPDGSWLATAGFETVELWDPTDGRLRATLTGHDRWVRALAVAPDGSWLASAGEDGTVRLWDPATGAALDTLTGHTGQVNALVVAPDGSWLASAAGDNLYQDDGTVRVWHLADRTCRAVLTGHSQGVGRLAVAPDGAWLASGAHDGTVRLWDPSGPRAPTRAGGHAGKITGLAMAPDGSWVASAGHDGTVRLWHTADGAERAVLCGHTGHITRVAIAPDGSWLASAGHDGTVRLWNADGAVRAVHDHGGQSVFDLVIAPDGSWLASATNDRAAWLWDNATGELRAGPLTGAADARKLAAAGDGSWLASTGDGGAVGLWDPADGTPLGVLLGATFRANTLASAPDGSWLAVAGESYTIELWNADGTHRATLRGHTDAVLRLAVAPDGSWLASTGRDETARIWTVPPDNSRPPGADNDPDARSWAAAATFAGRPTATAVAERAVVHHAAVVLGVAVAPDGSWLASVSRDGAVRVTDPHGRALAAIRLDGDASHCVVNPARPQLVVAGAHVYFLDLAGLPAAEPFHVTGGRPRRSTHRSSGVAP</sequence>
<feature type="repeat" description="WD" evidence="3">
    <location>
        <begin position="1056"/>
        <end position="1088"/>
    </location>
</feature>
<keyword evidence="7" id="KW-1185">Reference proteome</keyword>
<dbReference type="CDD" id="cd00200">
    <property type="entry name" value="WD40"/>
    <property type="match status" value="2"/>
</dbReference>
<gene>
    <name evidence="6" type="ORF">ACFPIJ_28790</name>
</gene>
<feature type="repeat" description="WD" evidence="3">
    <location>
        <begin position="749"/>
        <end position="790"/>
    </location>
</feature>
<organism evidence="6 7">
    <name type="scientific">Dactylosporangium cerinum</name>
    <dbReference type="NCBI Taxonomy" id="1434730"/>
    <lineage>
        <taxon>Bacteria</taxon>
        <taxon>Bacillati</taxon>
        <taxon>Actinomycetota</taxon>
        <taxon>Actinomycetes</taxon>
        <taxon>Micromonosporales</taxon>
        <taxon>Micromonosporaceae</taxon>
        <taxon>Dactylosporangium</taxon>
    </lineage>
</organism>
<accession>A0ABV9W2D9</accession>
<keyword evidence="2" id="KW-0677">Repeat</keyword>
<feature type="region of interest" description="Disordered" evidence="4">
    <location>
        <begin position="1374"/>
        <end position="1393"/>
    </location>
</feature>
<feature type="repeat" description="WD" evidence="3">
    <location>
        <begin position="882"/>
        <end position="923"/>
    </location>
</feature>
<dbReference type="Pfam" id="PF00931">
    <property type="entry name" value="NB-ARC"/>
    <property type="match status" value="1"/>
</dbReference>
<dbReference type="PROSITE" id="PS50294">
    <property type="entry name" value="WD_REPEATS_REGION"/>
    <property type="match status" value="7"/>
</dbReference>
<dbReference type="EMBL" id="JBHSIU010000039">
    <property type="protein sequence ID" value="MFC5001823.1"/>
    <property type="molecule type" value="Genomic_DNA"/>
</dbReference>
<dbReference type="SUPFAM" id="SSF50978">
    <property type="entry name" value="WD40 repeat-like"/>
    <property type="match status" value="1"/>
</dbReference>
<dbReference type="PROSITE" id="PS00678">
    <property type="entry name" value="WD_REPEATS_1"/>
    <property type="match status" value="1"/>
</dbReference>
<feature type="repeat" description="WD" evidence="3">
    <location>
        <begin position="665"/>
        <end position="706"/>
    </location>
</feature>
<proteinExistence type="predicted"/>
<dbReference type="PROSITE" id="PS50082">
    <property type="entry name" value="WD_REPEATS_2"/>
    <property type="match status" value="9"/>
</dbReference>
<feature type="repeat" description="WD" evidence="3">
    <location>
        <begin position="972"/>
        <end position="1004"/>
    </location>
</feature>
<protein>
    <submittedName>
        <fullName evidence="6">NB-ARC domain-containing protein</fullName>
    </submittedName>
</protein>
<dbReference type="InterPro" id="IPR020472">
    <property type="entry name" value="WD40_PAC1"/>
</dbReference>
<dbReference type="PRINTS" id="PR00320">
    <property type="entry name" value="GPROTEINBRPT"/>
</dbReference>
<evidence type="ECO:0000256" key="1">
    <source>
        <dbReference type="ARBA" id="ARBA00022574"/>
    </source>
</evidence>
<dbReference type="Pfam" id="PF00400">
    <property type="entry name" value="WD40"/>
    <property type="match status" value="11"/>
</dbReference>
<dbReference type="InterPro" id="IPR019775">
    <property type="entry name" value="WD40_repeat_CS"/>
</dbReference>
<dbReference type="Gene3D" id="2.130.10.10">
    <property type="entry name" value="YVTN repeat-like/Quinoprotein amine dehydrogenase"/>
    <property type="match status" value="5"/>
</dbReference>
<dbReference type="PRINTS" id="PR00364">
    <property type="entry name" value="DISEASERSIST"/>
</dbReference>
<dbReference type="Gene3D" id="1.25.40.370">
    <property type="match status" value="1"/>
</dbReference>
<name>A0ABV9W2D9_9ACTN</name>
<evidence type="ECO:0000256" key="2">
    <source>
        <dbReference type="ARBA" id="ARBA00022737"/>
    </source>
</evidence>
<feature type="repeat" description="WD" evidence="3">
    <location>
        <begin position="1222"/>
        <end position="1255"/>
    </location>
</feature>
<dbReference type="InterPro" id="IPR001680">
    <property type="entry name" value="WD40_rpt"/>
</dbReference>
<dbReference type="SMART" id="SM00320">
    <property type="entry name" value="WD40"/>
    <property type="match status" value="15"/>
</dbReference>
<reference evidence="7" key="1">
    <citation type="journal article" date="2019" name="Int. J. Syst. Evol. Microbiol.">
        <title>The Global Catalogue of Microorganisms (GCM) 10K type strain sequencing project: providing services to taxonomists for standard genome sequencing and annotation.</title>
        <authorList>
            <consortium name="The Broad Institute Genomics Platform"/>
            <consortium name="The Broad Institute Genome Sequencing Center for Infectious Disease"/>
            <person name="Wu L."/>
            <person name="Ma J."/>
        </authorList>
    </citation>
    <scope>NUCLEOTIDE SEQUENCE [LARGE SCALE GENOMIC DNA]</scope>
    <source>
        <strain evidence="7">CGMCC 4.7152</strain>
    </source>
</reference>
<dbReference type="Gene3D" id="3.40.50.300">
    <property type="entry name" value="P-loop containing nucleotide triphosphate hydrolases"/>
    <property type="match status" value="1"/>
</dbReference>
<evidence type="ECO:0000256" key="4">
    <source>
        <dbReference type="SAM" id="MobiDB-lite"/>
    </source>
</evidence>
<dbReference type="PANTHER" id="PTHR22847:SF637">
    <property type="entry name" value="WD REPEAT DOMAIN 5B"/>
    <property type="match status" value="1"/>
</dbReference>
<keyword evidence="1 3" id="KW-0853">WD repeat</keyword>
<dbReference type="SUPFAM" id="SSF50998">
    <property type="entry name" value="Quinoprotein alcohol dehydrogenase-like"/>
    <property type="match status" value="1"/>
</dbReference>
<evidence type="ECO:0000256" key="3">
    <source>
        <dbReference type="PROSITE-ProRule" id="PRU00221"/>
    </source>
</evidence>
<dbReference type="InterPro" id="IPR015943">
    <property type="entry name" value="WD40/YVTN_repeat-like_dom_sf"/>
</dbReference>
<dbReference type="PANTHER" id="PTHR22847">
    <property type="entry name" value="WD40 REPEAT PROTEIN"/>
    <property type="match status" value="1"/>
</dbReference>
<feature type="repeat" description="WD" evidence="3">
    <location>
        <begin position="1294"/>
        <end position="1326"/>
    </location>
</feature>
<dbReference type="SUPFAM" id="SSF52540">
    <property type="entry name" value="P-loop containing nucleoside triphosphate hydrolases"/>
    <property type="match status" value="1"/>
</dbReference>
<dbReference type="InterPro" id="IPR027417">
    <property type="entry name" value="P-loop_NTPase"/>
</dbReference>
<dbReference type="Gene3D" id="1.10.10.10">
    <property type="entry name" value="Winged helix-like DNA-binding domain superfamily/Winged helix DNA-binding domain"/>
    <property type="match status" value="1"/>
</dbReference>
<dbReference type="RefSeq" id="WP_380119320.1">
    <property type="nucleotide sequence ID" value="NZ_JBHSIU010000039.1"/>
</dbReference>
<dbReference type="InterPro" id="IPR036388">
    <property type="entry name" value="WH-like_DNA-bd_sf"/>
</dbReference>
<feature type="repeat" description="WD" evidence="3">
    <location>
        <begin position="707"/>
        <end position="748"/>
    </location>
</feature>